<keyword evidence="2" id="KW-0677">Repeat</keyword>
<dbReference type="PANTHER" id="PTHR24412:SF489">
    <property type="entry name" value="RING FINGER DOMAIN AND KELCH REPEAT-CONTAINING PROTEIN DDB_G0271372"/>
    <property type="match status" value="1"/>
</dbReference>
<dbReference type="OrthoDB" id="6262182at2759"/>
<dbReference type="SMART" id="SM00225">
    <property type="entry name" value="BTB"/>
    <property type="match status" value="1"/>
</dbReference>
<evidence type="ECO:0000256" key="2">
    <source>
        <dbReference type="ARBA" id="ARBA00022737"/>
    </source>
</evidence>
<dbReference type="SMART" id="SM00875">
    <property type="entry name" value="BACK"/>
    <property type="match status" value="1"/>
</dbReference>
<dbReference type="Gene3D" id="1.25.40.420">
    <property type="match status" value="1"/>
</dbReference>
<dbReference type="EMBL" id="UYRU01060557">
    <property type="protein sequence ID" value="VDN14842.1"/>
    <property type="molecule type" value="Genomic_DNA"/>
</dbReference>
<dbReference type="Proteomes" id="UP000281553">
    <property type="component" value="Unassembled WGS sequence"/>
</dbReference>
<dbReference type="AlphaFoldDB" id="A0A3P7P3P7"/>
<name>A0A3P7P3P7_DIBLA</name>
<dbReference type="PANTHER" id="PTHR24412">
    <property type="entry name" value="KELCH PROTEIN"/>
    <property type="match status" value="1"/>
</dbReference>
<dbReference type="InterPro" id="IPR011333">
    <property type="entry name" value="SKP1/BTB/POZ_sf"/>
</dbReference>
<dbReference type="Pfam" id="PF07707">
    <property type="entry name" value="BACK"/>
    <property type="match status" value="1"/>
</dbReference>
<feature type="domain" description="BTB" evidence="3">
    <location>
        <begin position="25"/>
        <end position="134"/>
    </location>
</feature>
<reference evidence="4 5" key="1">
    <citation type="submission" date="2018-11" db="EMBL/GenBank/DDBJ databases">
        <authorList>
            <consortium name="Pathogen Informatics"/>
        </authorList>
    </citation>
    <scope>NUCLEOTIDE SEQUENCE [LARGE SCALE GENOMIC DNA]</scope>
</reference>
<evidence type="ECO:0000256" key="1">
    <source>
        <dbReference type="ARBA" id="ARBA00022441"/>
    </source>
</evidence>
<sequence>MVLTPTFTEYSFGQFAEIRYRKELCDFVFEVDGKLHFAHKVILAASMPYFEELFVGSGGDDNVNATALILPLGGVLEALLTFAYSGLKPEASTVTIKDFLSPMLDDVDAGTLLQQRAVQTLLQFAYSGKFSPTLATQEEEGDGLREIILAAKLLNFDVVQQYWRFAHSHDIFELQEMLQSYVCANFQEFIGTPAFLALTATELEDFLVRDDLSVPSENDIFRAIVSWVDNKGAHRPSSMRKIASNGRVEVFSRLFTRLRVSKLSEDFREQILSHPLCRTHLDCA</sequence>
<dbReference type="SUPFAM" id="SSF54695">
    <property type="entry name" value="POZ domain"/>
    <property type="match status" value="1"/>
</dbReference>
<evidence type="ECO:0000313" key="5">
    <source>
        <dbReference type="Proteomes" id="UP000281553"/>
    </source>
</evidence>
<accession>A0A3P7P3P7</accession>
<organism evidence="4 5">
    <name type="scientific">Dibothriocephalus latus</name>
    <name type="common">Fish tapeworm</name>
    <name type="synonym">Diphyllobothrium latum</name>
    <dbReference type="NCBI Taxonomy" id="60516"/>
    <lineage>
        <taxon>Eukaryota</taxon>
        <taxon>Metazoa</taxon>
        <taxon>Spiralia</taxon>
        <taxon>Lophotrochozoa</taxon>
        <taxon>Platyhelminthes</taxon>
        <taxon>Cestoda</taxon>
        <taxon>Eucestoda</taxon>
        <taxon>Diphyllobothriidea</taxon>
        <taxon>Diphyllobothriidae</taxon>
        <taxon>Dibothriocephalus</taxon>
    </lineage>
</organism>
<keyword evidence="1" id="KW-0880">Kelch repeat</keyword>
<dbReference type="Pfam" id="PF00651">
    <property type="entry name" value="BTB"/>
    <property type="match status" value="1"/>
</dbReference>
<evidence type="ECO:0000313" key="4">
    <source>
        <dbReference type="EMBL" id="VDN14842.1"/>
    </source>
</evidence>
<gene>
    <name evidence="4" type="ORF">DILT_LOCUS10673</name>
</gene>
<dbReference type="InterPro" id="IPR000210">
    <property type="entry name" value="BTB/POZ_dom"/>
</dbReference>
<keyword evidence="5" id="KW-1185">Reference proteome</keyword>
<proteinExistence type="predicted"/>
<dbReference type="Gene3D" id="3.30.710.10">
    <property type="entry name" value="Potassium Channel Kv1.1, Chain A"/>
    <property type="match status" value="1"/>
</dbReference>
<evidence type="ECO:0000259" key="3">
    <source>
        <dbReference type="PROSITE" id="PS50097"/>
    </source>
</evidence>
<dbReference type="InterPro" id="IPR011705">
    <property type="entry name" value="BACK"/>
</dbReference>
<dbReference type="PROSITE" id="PS50097">
    <property type="entry name" value="BTB"/>
    <property type="match status" value="1"/>
</dbReference>
<protein>
    <recommendedName>
        <fullName evidence="3">BTB domain-containing protein</fullName>
    </recommendedName>
</protein>